<dbReference type="GO" id="GO:0003677">
    <property type="term" value="F:DNA binding"/>
    <property type="evidence" value="ECO:0007669"/>
    <property type="project" value="InterPro"/>
</dbReference>
<feature type="compositionally biased region" description="Basic and acidic residues" evidence="6">
    <location>
        <begin position="142"/>
        <end position="161"/>
    </location>
</feature>
<dbReference type="STRING" id="29655.A0A0K9P7V6"/>
<keyword evidence="5" id="KW-0539">Nucleus</keyword>
<dbReference type="GO" id="GO:0046404">
    <property type="term" value="F:ATP-dependent polydeoxyribonucleotide 5'-hydroxyl-kinase activity"/>
    <property type="evidence" value="ECO:0000318"/>
    <property type="project" value="GO_Central"/>
</dbReference>
<dbReference type="OrthoDB" id="19045at2759"/>
<dbReference type="SUPFAM" id="SSF57716">
    <property type="entry name" value="Glucocorticoid receptor-like (DNA-binding domain)"/>
    <property type="match status" value="1"/>
</dbReference>
<dbReference type="PANTHER" id="PTHR12083:SF9">
    <property type="entry name" value="BIFUNCTIONAL POLYNUCLEOTIDE PHOSPHATASE_KINASE"/>
    <property type="match status" value="1"/>
</dbReference>
<dbReference type="GO" id="GO:0008270">
    <property type="term" value="F:zinc ion binding"/>
    <property type="evidence" value="ECO:0007669"/>
    <property type="project" value="UniProtKB-KW"/>
</dbReference>
<evidence type="ECO:0000256" key="6">
    <source>
        <dbReference type="SAM" id="MobiDB-lite"/>
    </source>
</evidence>
<evidence type="ECO:0000256" key="2">
    <source>
        <dbReference type="ARBA" id="ARBA00022723"/>
    </source>
</evidence>
<comment type="caution">
    <text evidence="8">The sequence shown here is derived from an EMBL/GenBank/DDBJ whole genome shotgun (WGS) entry which is preliminary data.</text>
</comment>
<dbReference type="CDD" id="cd01625">
    <property type="entry name" value="HAD_PNP"/>
    <property type="match status" value="1"/>
</dbReference>
<dbReference type="Gene3D" id="3.30.1740.10">
    <property type="entry name" value="Zinc finger, PARP-type"/>
    <property type="match status" value="1"/>
</dbReference>
<evidence type="ECO:0000256" key="5">
    <source>
        <dbReference type="ARBA" id="ARBA00023242"/>
    </source>
</evidence>
<keyword evidence="2" id="KW-0479">Metal-binding</keyword>
<dbReference type="GO" id="GO:0006281">
    <property type="term" value="P:DNA repair"/>
    <property type="evidence" value="ECO:0000318"/>
    <property type="project" value="GO_Central"/>
</dbReference>
<dbReference type="PANTHER" id="PTHR12083">
    <property type="entry name" value="BIFUNCTIONAL POLYNUCLEOTIDE PHOSPHATASE/KINASE"/>
    <property type="match status" value="1"/>
</dbReference>
<dbReference type="SUPFAM" id="SSF56784">
    <property type="entry name" value="HAD-like"/>
    <property type="match status" value="1"/>
</dbReference>
<dbReference type="Pfam" id="PF00645">
    <property type="entry name" value="zf-PARP"/>
    <property type="match status" value="1"/>
</dbReference>
<evidence type="ECO:0000256" key="1">
    <source>
        <dbReference type="ARBA" id="ARBA00004123"/>
    </source>
</evidence>
<proteinExistence type="predicted"/>
<sequence length="393" mass="43920">MFLALRFPSIKPSPNLSQLLLLSPSSHFFVSLSMKDSKSTTAKVGVVVEYAKSGRSSCKKCLKPIANGSLRLGSSFKNPSGFDMIKWHHLCCFSKESWTDVGDVEEIKGFSSLKDYDKEELIKLKVAVGSGDGASVEDSEDPNLHPEKVENKENAMRKAGETRTNQSTDSEETCLKKQKLSGTDNQPNTVFFISEVKAKYKDATLPPKWKAFQTIIFREKDDGLHDSTKIAAFDFDGCLANTSVKKIGSNAWSLLHPSIPEKLQSLYNDGYKLVIFTNESNIERWKNKRQQAIDSKVGRLDNFIKCVEVPMQVFIACGLGRNKDGTSDPFRKPNVGMWTIMKDHFNSGILIDMDQSFYVGDAAGRVNDHSDADIKFAEDIGLKFHLPEVYFKA</sequence>
<protein>
    <recommendedName>
        <fullName evidence="7">PARP-type domain-containing protein</fullName>
    </recommendedName>
</protein>
<dbReference type="NCBIfam" id="TIGR01664">
    <property type="entry name" value="DNA-3'-Pase"/>
    <property type="match status" value="1"/>
</dbReference>
<dbReference type="Pfam" id="PF08645">
    <property type="entry name" value="PNK3P"/>
    <property type="match status" value="1"/>
</dbReference>
<gene>
    <name evidence="8" type="ORF">ZOSMA_375G00160</name>
</gene>
<dbReference type="InterPro" id="IPR036957">
    <property type="entry name" value="Znf_PARP_sf"/>
</dbReference>
<dbReference type="InterPro" id="IPR013954">
    <property type="entry name" value="PNK3P"/>
</dbReference>
<dbReference type="InterPro" id="IPR006551">
    <property type="entry name" value="Polynucleotide_phosphatase"/>
</dbReference>
<evidence type="ECO:0000259" key="7">
    <source>
        <dbReference type="PROSITE" id="PS50064"/>
    </source>
</evidence>
<dbReference type="NCBIfam" id="TIGR01662">
    <property type="entry name" value="HAD-SF-IIIA"/>
    <property type="match status" value="1"/>
</dbReference>
<organism evidence="8 9">
    <name type="scientific">Zostera marina</name>
    <name type="common">Eelgrass</name>
    <dbReference type="NCBI Taxonomy" id="29655"/>
    <lineage>
        <taxon>Eukaryota</taxon>
        <taxon>Viridiplantae</taxon>
        <taxon>Streptophyta</taxon>
        <taxon>Embryophyta</taxon>
        <taxon>Tracheophyta</taxon>
        <taxon>Spermatophyta</taxon>
        <taxon>Magnoliopsida</taxon>
        <taxon>Liliopsida</taxon>
        <taxon>Zosteraceae</taxon>
        <taxon>Zostera</taxon>
    </lineage>
</organism>
<dbReference type="OMA" id="PKTGMWN"/>
<keyword evidence="3" id="KW-0863">Zinc-finger</keyword>
<feature type="region of interest" description="Disordered" evidence="6">
    <location>
        <begin position="131"/>
        <end position="181"/>
    </location>
</feature>
<dbReference type="GO" id="GO:0046403">
    <property type="term" value="F:polynucleotide 3'-phosphatase activity"/>
    <property type="evidence" value="ECO:0000318"/>
    <property type="project" value="GO_Central"/>
</dbReference>
<dbReference type="InterPro" id="IPR036412">
    <property type="entry name" value="HAD-like_sf"/>
</dbReference>
<feature type="domain" description="PARP-type" evidence="7">
    <location>
        <begin position="46"/>
        <end position="129"/>
    </location>
</feature>
<dbReference type="InterPro" id="IPR001510">
    <property type="entry name" value="Znf_PARP"/>
</dbReference>
<dbReference type="PROSITE" id="PS50064">
    <property type="entry name" value="ZF_PARP_2"/>
    <property type="match status" value="1"/>
</dbReference>
<dbReference type="EMBL" id="LFYR01001163">
    <property type="protein sequence ID" value="KMZ64327.1"/>
    <property type="molecule type" value="Genomic_DNA"/>
</dbReference>
<dbReference type="SMART" id="SM01336">
    <property type="entry name" value="zf-PARP"/>
    <property type="match status" value="1"/>
</dbReference>
<dbReference type="AlphaFoldDB" id="A0A0K9P7V6"/>
<name>A0A0K9P7V6_ZOSMR</name>
<comment type="subcellular location">
    <subcellularLocation>
        <location evidence="1">Nucleus</location>
    </subcellularLocation>
</comment>
<dbReference type="InterPro" id="IPR006549">
    <property type="entry name" value="HAD-SF_hydro_IIIA"/>
</dbReference>
<dbReference type="Gene3D" id="3.40.50.1000">
    <property type="entry name" value="HAD superfamily/HAD-like"/>
    <property type="match status" value="1"/>
</dbReference>
<evidence type="ECO:0000313" key="9">
    <source>
        <dbReference type="Proteomes" id="UP000036987"/>
    </source>
</evidence>
<reference evidence="9" key="1">
    <citation type="journal article" date="2016" name="Nature">
        <title>The genome of the seagrass Zostera marina reveals angiosperm adaptation to the sea.</title>
        <authorList>
            <person name="Olsen J.L."/>
            <person name="Rouze P."/>
            <person name="Verhelst B."/>
            <person name="Lin Y.-C."/>
            <person name="Bayer T."/>
            <person name="Collen J."/>
            <person name="Dattolo E."/>
            <person name="De Paoli E."/>
            <person name="Dittami S."/>
            <person name="Maumus F."/>
            <person name="Michel G."/>
            <person name="Kersting A."/>
            <person name="Lauritano C."/>
            <person name="Lohaus R."/>
            <person name="Toepel M."/>
            <person name="Tonon T."/>
            <person name="Vanneste K."/>
            <person name="Amirebrahimi M."/>
            <person name="Brakel J."/>
            <person name="Bostroem C."/>
            <person name="Chovatia M."/>
            <person name="Grimwood J."/>
            <person name="Jenkins J.W."/>
            <person name="Jueterbock A."/>
            <person name="Mraz A."/>
            <person name="Stam W.T."/>
            <person name="Tice H."/>
            <person name="Bornberg-Bauer E."/>
            <person name="Green P.J."/>
            <person name="Pearson G.A."/>
            <person name="Procaccini G."/>
            <person name="Duarte C.M."/>
            <person name="Schmutz J."/>
            <person name="Reusch T.B.H."/>
            <person name="Van de Peer Y."/>
        </authorList>
    </citation>
    <scope>NUCLEOTIDE SEQUENCE [LARGE SCALE GENOMIC DNA]</scope>
    <source>
        <strain evidence="9">cv. Finnish</strain>
    </source>
</reference>
<evidence type="ECO:0000313" key="8">
    <source>
        <dbReference type="EMBL" id="KMZ64327.1"/>
    </source>
</evidence>
<evidence type="ECO:0000256" key="3">
    <source>
        <dbReference type="ARBA" id="ARBA00022771"/>
    </source>
</evidence>
<dbReference type="Proteomes" id="UP000036987">
    <property type="component" value="Unassembled WGS sequence"/>
</dbReference>
<keyword evidence="4" id="KW-0862">Zinc</keyword>
<dbReference type="GO" id="GO:0005634">
    <property type="term" value="C:nucleus"/>
    <property type="evidence" value="ECO:0007669"/>
    <property type="project" value="UniProtKB-SubCell"/>
</dbReference>
<dbReference type="FunFam" id="3.40.50.1000:FF:000198">
    <property type="entry name" value="Bifunctional polynucleotide phosphatase/kinase"/>
    <property type="match status" value="1"/>
</dbReference>
<accession>A0A0K9P7V6</accession>
<evidence type="ECO:0000256" key="4">
    <source>
        <dbReference type="ARBA" id="ARBA00022833"/>
    </source>
</evidence>
<keyword evidence="9" id="KW-1185">Reference proteome</keyword>
<dbReference type="InterPro" id="IPR023214">
    <property type="entry name" value="HAD_sf"/>
</dbReference>